<reference evidence="2" key="1">
    <citation type="submission" date="2022-10" db="EMBL/GenBank/DDBJ databases">
        <authorList>
            <person name="Chen Y."/>
            <person name="Dougan E. K."/>
            <person name="Chan C."/>
            <person name="Rhodes N."/>
            <person name="Thang M."/>
        </authorList>
    </citation>
    <scope>NUCLEOTIDE SEQUENCE</scope>
</reference>
<comment type="caution">
    <text evidence="2">The sequence shown here is derived from an EMBL/GenBank/DDBJ whole genome shotgun (WGS) entry which is preliminary data.</text>
</comment>
<dbReference type="Proteomes" id="UP001152797">
    <property type="component" value="Unassembled WGS sequence"/>
</dbReference>
<sequence>MPRHQNSFACGVDAPELTVEKRVRRAGRPNANGGNKVQKHPGKVSINPSVRMHDPGAFSEDERWSDAGCASEETTASETPGGKRDDTSAPGNAQAEMDHWDVVSQGKAKEDEWPSLKKSCDPELRDYELFETMSQVSDMTLGSWVDVEDCDSPGRALTALTLAEQRAAASTWASRIGPSNGLPKPKTALPWAGKLRPTPEEKPC</sequence>
<keyword evidence="4" id="KW-1185">Reference proteome</keyword>
<dbReference type="AlphaFoldDB" id="A0A9P1DH83"/>
<dbReference type="OrthoDB" id="10366658at2759"/>
<evidence type="ECO:0000313" key="4">
    <source>
        <dbReference type="Proteomes" id="UP001152797"/>
    </source>
</evidence>
<gene>
    <name evidence="2" type="ORF">C1SCF055_LOCUS35629</name>
</gene>
<dbReference type="EMBL" id="CAMXCT020004780">
    <property type="protein sequence ID" value="CAL1163734.1"/>
    <property type="molecule type" value="Genomic_DNA"/>
</dbReference>
<feature type="non-terminal residue" evidence="2">
    <location>
        <position position="204"/>
    </location>
</feature>
<reference evidence="3 4" key="2">
    <citation type="submission" date="2024-05" db="EMBL/GenBank/DDBJ databases">
        <authorList>
            <person name="Chen Y."/>
            <person name="Shah S."/>
            <person name="Dougan E. K."/>
            <person name="Thang M."/>
            <person name="Chan C."/>
        </authorList>
    </citation>
    <scope>NUCLEOTIDE SEQUENCE [LARGE SCALE GENOMIC DNA]</scope>
</reference>
<accession>A0A9P1DH83</accession>
<evidence type="ECO:0000313" key="2">
    <source>
        <dbReference type="EMBL" id="CAI4010359.1"/>
    </source>
</evidence>
<evidence type="ECO:0000256" key="1">
    <source>
        <dbReference type="SAM" id="MobiDB-lite"/>
    </source>
</evidence>
<name>A0A9P1DH83_9DINO</name>
<evidence type="ECO:0000313" key="3">
    <source>
        <dbReference type="EMBL" id="CAL4797671.1"/>
    </source>
</evidence>
<dbReference type="EMBL" id="CAMXCT010004780">
    <property type="protein sequence ID" value="CAI4010359.1"/>
    <property type="molecule type" value="Genomic_DNA"/>
</dbReference>
<feature type="region of interest" description="Disordered" evidence="1">
    <location>
        <begin position="23"/>
        <end position="99"/>
    </location>
</feature>
<dbReference type="EMBL" id="CAMXCT030004780">
    <property type="protein sequence ID" value="CAL4797671.1"/>
    <property type="molecule type" value="Genomic_DNA"/>
</dbReference>
<protein>
    <submittedName>
        <fullName evidence="2">Uncharacterized protein</fullName>
    </submittedName>
</protein>
<feature type="region of interest" description="Disordered" evidence="1">
    <location>
        <begin position="172"/>
        <end position="204"/>
    </location>
</feature>
<organism evidence="2">
    <name type="scientific">Cladocopium goreaui</name>
    <dbReference type="NCBI Taxonomy" id="2562237"/>
    <lineage>
        <taxon>Eukaryota</taxon>
        <taxon>Sar</taxon>
        <taxon>Alveolata</taxon>
        <taxon>Dinophyceae</taxon>
        <taxon>Suessiales</taxon>
        <taxon>Symbiodiniaceae</taxon>
        <taxon>Cladocopium</taxon>
    </lineage>
</organism>
<proteinExistence type="predicted"/>